<proteinExistence type="inferred from homology"/>
<dbReference type="GO" id="GO:0006412">
    <property type="term" value="P:translation"/>
    <property type="evidence" value="ECO:0007669"/>
    <property type="project" value="InterPro"/>
</dbReference>
<keyword evidence="7" id="KW-1185">Reference proteome</keyword>
<dbReference type="NCBIfam" id="TIGR01308">
    <property type="entry name" value="rpmD_bact"/>
    <property type="match status" value="1"/>
</dbReference>
<protein>
    <recommendedName>
        <fullName evidence="4">Large ribosomal subunit protein uL30m</fullName>
    </recommendedName>
</protein>
<dbReference type="Pfam" id="PF00327">
    <property type="entry name" value="Ribosomal_L30"/>
    <property type="match status" value="1"/>
</dbReference>
<evidence type="ECO:0000313" key="7">
    <source>
        <dbReference type="Proteomes" id="UP000053820"/>
    </source>
</evidence>
<dbReference type="GO" id="GO:0003735">
    <property type="term" value="F:structural constituent of ribosome"/>
    <property type="evidence" value="ECO:0007669"/>
    <property type="project" value="InterPro"/>
</dbReference>
<dbReference type="PANTHER" id="PTHR15892:SF2">
    <property type="entry name" value="LARGE RIBOSOMAL SUBUNIT PROTEIN UL30M"/>
    <property type="match status" value="1"/>
</dbReference>
<dbReference type="GO" id="GO:0005739">
    <property type="term" value="C:mitochondrion"/>
    <property type="evidence" value="ECO:0007669"/>
    <property type="project" value="TreeGrafter"/>
</dbReference>
<dbReference type="Proteomes" id="UP000053820">
    <property type="component" value="Unassembled WGS sequence"/>
</dbReference>
<dbReference type="SUPFAM" id="SSF55129">
    <property type="entry name" value="Ribosomal protein L30p/L7e"/>
    <property type="match status" value="1"/>
</dbReference>
<evidence type="ECO:0000259" key="5">
    <source>
        <dbReference type="Pfam" id="PF00327"/>
    </source>
</evidence>
<organism evidence="6 7">
    <name type="scientific">Hydnomerulius pinastri MD-312</name>
    <dbReference type="NCBI Taxonomy" id="994086"/>
    <lineage>
        <taxon>Eukaryota</taxon>
        <taxon>Fungi</taxon>
        <taxon>Dikarya</taxon>
        <taxon>Basidiomycota</taxon>
        <taxon>Agaricomycotina</taxon>
        <taxon>Agaricomycetes</taxon>
        <taxon>Agaricomycetidae</taxon>
        <taxon>Boletales</taxon>
        <taxon>Boletales incertae sedis</taxon>
        <taxon>Leucogyrophana</taxon>
    </lineage>
</organism>
<dbReference type="CDD" id="cd01658">
    <property type="entry name" value="Ribosomal_L30"/>
    <property type="match status" value="1"/>
</dbReference>
<dbReference type="OrthoDB" id="509901at2759"/>
<evidence type="ECO:0000256" key="1">
    <source>
        <dbReference type="ARBA" id="ARBA00007594"/>
    </source>
</evidence>
<keyword evidence="3" id="KW-0687">Ribonucleoprotein</keyword>
<gene>
    <name evidence="6" type="ORF">HYDPIDRAFT_188841</name>
</gene>
<evidence type="ECO:0000313" key="6">
    <source>
        <dbReference type="EMBL" id="KIJ62947.1"/>
    </source>
</evidence>
<dbReference type="EMBL" id="KN839853">
    <property type="protein sequence ID" value="KIJ62947.1"/>
    <property type="molecule type" value="Genomic_DNA"/>
</dbReference>
<evidence type="ECO:0000256" key="2">
    <source>
        <dbReference type="ARBA" id="ARBA00022980"/>
    </source>
</evidence>
<dbReference type="InterPro" id="IPR016082">
    <property type="entry name" value="Ribosomal_uL30_ferredoxin-like"/>
</dbReference>
<dbReference type="InterPro" id="IPR005996">
    <property type="entry name" value="Ribosomal_uL30_bac-type"/>
</dbReference>
<sequence>MSSLFRLSPSPSPKILQKALARSLATATSSLEPKTHFKITLRRSAIALGERKKETLVSLGLHRRTQTVYQAHTPEAAGKILKVKELVEVENVPASAVRTQTEQRHERRASRGYAIAGSRLKGLQWERTKP</sequence>
<name>A0A0C9WE15_9AGAM</name>
<dbReference type="Gene3D" id="3.30.1390.20">
    <property type="entry name" value="Ribosomal protein L30, ferredoxin-like fold domain"/>
    <property type="match status" value="1"/>
</dbReference>
<keyword evidence="2" id="KW-0689">Ribosomal protein</keyword>
<dbReference type="PANTHER" id="PTHR15892">
    <property type="entry name" value="MITOCHONDRIAL RIBOSOMAL PROTEIN L30"/>
    <property type="match status" value="1"/>
</dbReference>
<dbReference type="HOGENOM" id="CLU_131047_0_0_1"/>
<dbReference type="GO" id="GO:0015934">
    <property type="term" value="C:large ribosomal subunit"/>
    <property type="evidence" value="ECO:0007669"/>
    <property type="project" value="InterPro"/>
</dbReference>
<evidence type="ECO:0000256" key="3">
    <source>
        <dbReference type="ARBA" id="ARBA00023274"/>
    </source>
</evidence>
<feature type="domain" description="Large ribosomal subunit protein uL30-like ferredoxin-like fold" evidence="5">
    <location>
        <begin position="37"/>
        <end position="87"/>
    </location>
</feature>
<accession>A0A0C9WE15</accession>
<dbReference type="AlphaFoldDB" id="A0A0C9WE15"/>
<dbReference type="InterPro" id="IPR036919">
    <property type="entry name" value="Ribo_uL30_ferredoxin-like_sf"/>
</dbReference>
<evidence type="ECO:0000256" key="4">
    <source>
        <dbReference type="ARBA" id="ARBA00035281"/>
    </source>
</evidence>
<reference evidence="6 7" key="1">
    <citation type="submission" date="2014-04" db="EMBL/GenBank/DDBJ databases">
        <title>Evolutionary Origins and Diversification of the Mycorrhizal Mutualists.</title>
        <authorList>
            <consortium name="DOE Joint Genome Institute"/>
            <consortium name="Mycorrhizal Genomics Consortium"/>
            <person name="Kohler A."/>
            <person name="Kuo A."/>
            <person name="Nagy L.G."/>
            <person name="Floudas D."/>
            <person name="Copeland A."/>
            <person name="Barry K.W."/>
            <person name="Cichocki N."/>
            <person name="Veneault-Fourrey C."/>
            <person name="LaButti K."/>
            <person name="Lindquist E.A."/>
            <person name="Lipzen A."/>
            <person name="Lundell T."/>
            <person name="Morin E."/>
            <person name="Murat C."/>
            <person name="Riley R."/>
            <person name="Ohm R."/>
            <person name="Sun H."/>
            <person name="Tunlid A."/>
            <person name="Henrissat B."/>
            <person name="Grigoriev I.V."/>
            <person name="Hibbett D.S."/>
            <person name="Martin F."/>
        </authorList>
    </citation>
    <scope>NUCLEOTIDE SEQUENCE [LARGE SCALE GENOMIC DNA]</scope>
    <source>
        <strain evidence="6 7">MD-312</strain>
    </source>
</reference>
<comment type="similarity">
    <text evidence="1">Belongs to the universal ribosomal protein uL30 family.</text>
</comment>